<dbReference type="Pfam" id="PF00043">
    <property type="entry name" value="GST_C"/>
    <property type="match status" value="1"/>
</dbReference>
<comment type="similarity">
    <text evidence="4">Belongs to the GST superfamily.</text>
</comment>
<evidence type="ECO:0000256" key="2">
    <source>
        <dbReference type="ARBA" id="ARBA00022679"/>
    </source>
</evidence>
<dbReference type="EMBL" id="JRKL02007523">
    <property type="protein sequence ID" value="KAF3947662.1"/>
    <property type="molecule type" value="Genomic_DNA"/>
</dbReference>
<dbReference type="CDD" id="cd03185">
    <property type="entry name" value="GST_C_Tau"/>
    <property type="match status" value="1"/>
</dbReference>
<dbReference type="SUPFAM" id="SSF52833">
    <property type="entry name" value="Thioredoxin-like"/>
    <property type="match status" value="1"/>
</dbReference>
<dbReference type="SFLD" id="SFLDS00019">
    <property type="entry name" value="Glutathione_Transferase_(cytos"/>
    <property type="match status" value="1"/>
</dbReference>
<dbReference type="PROSITE" id="PS50405">
    <property type="entry name" value="GST_CTER"/>
    <property type="match status" value="1"/>
</dbReference>
<dbReference type="AlphaFoldDB" id="A0A8J4QBH1"/>
<keyword evidence="8" id="KW-1185">Reference proteome</keyword>
<feature type="domain" description="GST C-terminal" evidence="6">
    <location>
        <begin position="87"/>
        <end position="211"/>
    </location>
</feature>
<accession>A0A8J4QBH1</accession>
<dbReference type="SUPFAM" id="SSF47616">
    <property type="entry name" value="GST C-terminal domain-like"/>
    <property type="match status" value="1"/>
</dbReference>
<keyword evidence="2" id="KW-0808">Transferase</keyword>
<dbReference type="InterPro" id="IPR036282">
    <property type="entry name" value="Glutathione-S-Trfase_C_sf"/>
</dbReference>
<dbReference type="FunFam" id="3.40.30.10:FF:000014">
    <property type="entry name" value="Tau class glutathione S-transferase"/>
    <property type="match status" value="1"/>
</dbReference>
<sequence length="225" mass="25934">MGEEVILHGTWASPFSCRVIWALKLKGIPYEYIEEDLSNKSSQLLQHNPVHKKIPVLVHGGKATCESMIILEYVEEMWPQNPLLPTDPCERADARFWIKFAEEKQGPAMWTVYRTSGEEQEKAVKDTLEMLRAIEAHGLVDKKYFGGDKIGIVDIAFGQIAQWLGVIEDIVGVKLLEAHKFPRLHAWIKNFKEVPIIKENLPDRDEMMVFFKHFREMLLTSSRDS</sequence>
<dbReference type="PROSITE" id="PS50404">
    <property type="entry name" value="GST_NTER"/>
    <property type="match status" value="1"/>
</dbReference>
<dbReference type="Proteomes" id="UP000737018">
    <property type="component" value="Unassembled WGS sequence"/>
</dbReference>
<dbReference type="InterPro" id="IPR045073">
    <property type="entry name" value="Omega/Tau-like"/>
</dbReference>
<reference evidence="7" key="1">
    <citation type="submission" date="2020-03" db="EMBL/GenBank/DDBJ databases">
        <title>Castanea mollissima Vanexum genome sequencing.</title>
        <authorList>
            <person name="Staton M."/>
        </authorList>
    </citation>
    <scope>NUCLEOTIDE SEQUENCE</scope>
    <source>
        <tissue evidence="7">Leaf</tissue>
    </source>
</reference>
<dbReference type="Gene3D" id="3.40.30.10">
    <property type="entry name" value="Glutaredoxin"/>
    <property type="match status" value="1"/>
</dbReference>
<dbReference type="InterPro" id="IPR004046">
    <property type="entry name" value="GST_C"/>
</dbReference>
<gene>
    <name evidence="7" type="ORF">CMV_026233</name>
</gene>
<evidence type="ECO:0000256" key="4">
    <source>
        <dbReference type="RuleBase" id="RU003494"/>
    </source>
</evidence>
<evidence type="ECO:0000313" key="8">
    <source>
        <dbReference type="Proteomes" id="UP000737018"/>
    </source>
</evidence>
<dbReference type="PANTHER" id="PTHR11260">
    <property type="entry name" value="GLUTATHIONE S-TRANSFERASE, GST, SUPERFAMILY, GST DOMAIN CONTAINING"/>
    <property type="match status" value="1"/>
</dbReference>
<comment type="caution">
    <text evidence="7">The sequence shown here is derived from an EMBL/GenBank/DDBJ whole genome shotgun (WGS) entry which is preliminary data.</text>
</comment>
<dbReference type="FunFam" id="1.20.1050.10:FF:000012">
    <property type="entry name" value="Tau class glutathione S-transferase"/>
    <property type="match status" value="1"/>
</dbReference>
<dbReference type="SFLD" id="SFLDG01152">
    <property type="entry name" value="Main.3:_Omega-_and_Tau-like"/>
    <property type="match status" value="1"/>
</dbReference>
<organism evidence="7 8">
    <name type="scientific">Castanea mollissima</name>
    <name type="common">Chinese chestnut</name>
    <dbReference type="NCBI Taxonomy" id="60419"/>
    <lineage>
        <taxon>Eukaryota</taxon>
        <taxon>Viridiplantae</taxon>
        <taxon>Streptophyta</taxon>
        <taxon>Embryophyta</taxon>
        <taxon>Tracheophyta</taxon>
        <taxon>Spermatophyta</taxon>
        <taxon>Magnoliopsida</taxon>
        <taxon>eudicotyledons</taxon>
        <taxon>Gunneridae</taxon>
        <taxon>Pentapetalae</taxon>
        <taxon>rosids</taxon>
        <taxon>fabids</taxon>
        <taxon>Fagales</taxon>
        <taxon>Fagaceae</taxon>
        <taxon>Castanea</taxon>
    </lineage>
</organism>
<dbReference type="GO" id="GO:0004364">
    <property type="term" value="F:glutathione transferase activity"/>
    <property type="evidence" value="ECO:0007669"/>
    <property type="project" value="UniProtKB-EC"/>
</dbReference>
<dbReference type="InterPro" id="IPR004045">
    <property type="entry name" value="Glutathione_S-Trfase_N"/>
</dbReference>
<dbReference type="GO" id="GO:0005737">
    <property type="term" value="C:cytoplasm"/>
    <property type="evidence" value="ECO:0007669"/>
    <property type="project" value="TreeGrafter"/>
</dbReference>
<evidence type="ECO:0000259" key="5">
    <source>
        <dbReference type="PROSITE" id="PS50404"/>
    </source>
</evidence>
<dbReference type="InterPro" id="IPR010987">
    <property type="entry name" value="Glutathione-S-Trfase_C-like"/>
</dbReference>
<dbReference type="CDD" id="cd03058">
    <property type="entry name" value="GST_N_Tau"/>
    <property type="match status" value="1"/>
</dbReference>
<dbReference type="PANTHER" id="PTHR11260:SF679">
    <property type="entry name" value="GLUTATHIONE TRANSFERASE"/>
    <property type="match status" value="1"/>
</dbReference>
<evidence type="ECO:0000259" key="6">
    <source>
        <dbReference type="PROSITE" id="PS50405"/>
    </source>
</evidence>
<comment type="catalytic activity">
    <reaction evidence="3">
        <text>RX + glutathione = an S-substituted glutathione + a halide anion + H(+)</text>
        <dbReference type="Rhea" id="RHEA:16437"/>
        <dbReference type="ChEBI" id="CHEBI:15378"/>
        <dbReference type="ChEBI" id="CHEBI:16042"/>
        <dbReference type="ChEBI" id="CHEBI:17792"/>
        <dbReference type="ChEBI" id="CHEBI:57925"/>
        <dbReference type="ChEBI" id="CHEBI:90779"/>
        <dbReference type="EC" id="2.5.1.18"/>
    </reaction>
</comment>
<dbReference type="SFLD" id="SFLDG00358">
    <property type="entry name" value="Main_(cytGST)"/>
    <property type="match status" value="1"/>
</dbReference>
<dbReference type="Pfam" id="PF02798">
    <property type="entry name" value="GST_N"/>
    <property type="match status" value="1"/>
</dbReference>
<dbReference type="EC" id="2.5.1.18" evidence="1"/>
<evidence type="ECO:0000313" key="7">
    <source>
        <dbReference type="EMBL" id="KAF3947662.1"/>
    </source>
</evidence>
<feature type="domain" description="GST N-terminal" evidence="5">
    <location>
        <begin position="3"/>
        <end position="82"/>
    </location>
</feature>
<dbReference type="InterPro" id="IPR036249">
    <property type="entry name" value="Thioredoxin-like_sf"/>
</dbReference>
<name>A0A8J4QBH1_9ROSI</name>
<protein>
    <recommendedName>
        <fullName evidence="1">glutathione transferase</fullName>
        <ecNumber evidence="1">2.5.1.18</ecNumber>
    </recommendedName>
</protein>
<dbReference type="Gene3D" id="1.20.1050.10">
    <property type="match status" value="1"/>
</dbReference>
<evidence type="ECO:0000256" key="3">
    <source>
        <dbReference type="ARBA" id="ARBA00047960"/>
    </source>
</evidence>
<dbReference type="InterPro" id="IPR045074">
    <property type="entry name" value="GST_C_Tau"/>
</dbReference>
<dbReference type="OrthoDB" id="4951845at2759"/>
<evidence type="ECO:0000256" key="1">
    <source>
        <dbReference type="ARBA" id="ARBA00012452"/>
    </source>
</evidence>
<dbReference type="InterPro" id="IPR040079">
    <property type="entry name" value="Glutathione_S-Trfase"/>
</dbReference>
<proteinExistence type="inferred from homology"/>
<dbReference type="GO" id="GO:0006749">
    <property type="term" value="P:glutathione metabolic process"/>
    <property type="evidence" value="ECO:0007669"/>
    <property type="project" value="InterPro"/>
</dbReference>